<evidence type="ECO:0000313" key="9">
    <source>
        <dbReference type="Proteomes" id="UP000035762"/>
    </source>
</evidence>
<dbReference type="GO" id="GO:0019305">
    <property type="term" value="P:dTDP-rhamnose biosynthetic process"/>
    <property type="evidence" value="ECO:0007669"/>
    <property type="project" value="UniProtKB-UniPathway"/>
</dbReference>
<keyword evidence="6" id="KW-0521">NADP</keyword>
<dbReference type="Gene3D" id="3.90.25.10">
    <property type="entry name" value="UDP-galactose 4-epimerase, domain 1"/>
    <property type="match status" value="1"/>
</dbReference>
<dbReference type="STRING" id="1035.BN961_03305"/>
<dbReference type="AlphaFoldDB" id="A0A090N8C0"/>
<dbReference type="InterPro" id="IPR005913">
    <property type="entry name" value="dTDP_dehydrorham_reduct"/>
</dbReference>
<dbReference type="Gene3D" id="3.40.50.720">
    <property type="entry name" value="NAD(P)-binding Rossmann-like Domain"/>
    <property type="match status" value="1"/>
</dbReference>
<dbReference type="InterPro" id="IPR029903">
    <property type="entry name" value="RmlD-like-bd"/>
</dbReference>
<dbReference type="InterPro" id="IPR036291">
    <property type="entry name" value="NAD(P)-bd_dom_sf"/>
</dbReference>
<evidence type="ECO:0000256" key="2">
    <source>
        <dbReference type="ARBA" id="ARBA00010944"/>
    </source>
</evidence>
<protein>
    <recommendedName>
        <fullName evidence="4 6">dTDP-4-dehydrorhamnose reductase</fullName>
        <ecNumber evidence="3 6">1.1.1.133</ecNumber>
    </recommendedName>
</protein>
<comment type="pathway">
    <text evidence="1 6">Carbohydrate biosynthesis; dTDP-L-rhamnose biosynthesis.</text>
</comment>
<comment type="function">
    <text evidence="6">Catalyzes the reduction of dTDP-6-deoxy-L-lyxo-4-hexulose to yield dTDP-L-rhamnose.</text>
</comment>
<evidence type="ECO:0000256" key="1">
    <source>
        <dbReference type="ARBA" id="ARBA00004781"/>
    </source>
</evidence>
<dbReference type="Proteomes" id="UP000035762">
    <property type="component" value="Unassembled WGS sequence"/>
</dbReference>
<evidence type="ECO:0000256" key="3">
    <source>
        <dbReference type="ARBA" id="ARBA00012929"/>
    </source>
</evidence>
<comment type="caution">
    <text evidence="8">The sequence shown here is derived from an EMBL/GenBank/DDBJ whole genome shotgun (WGS) entry which is preliminary data.</text>
</comment>
<sequence length="307" mass="33281">MTALRILLLGKDGQVGTSLQPRLAKLGDVSAHSRTTCDLGDAGQLRNVIRAIHPDLIVNAAAYTAVDKAETDAALCYRINAEAPAILAEEAKALGAWLIHYSTDYVFDGTKATAYVENDPPSPLSVYGRSKLAGDDAIASTLPDHSILRVSWVYGAAGQNFARTILKLASERDELRIVADQFGAPTSADLIADTTAEIIARYLASPNRGDAALARGVFNLAPSGRTSWHHYAVELVREAKRQGWPLKLSEDKIIPISTKDYPTPAARPKNSLLDTTKLRHLLGSDLPQWQTPLRGFIAQLHDVNRQA</sequence>
<dbReference type="NCBIfam" id="TIGR01214">
    <property type="entry name" value="rmlD"/>
    <property type="match status" value="1"/>
</dbReference>
<dbReference type="RefSeq" id="WP_048757658.1">
    <property type="nucleotide sequence ID" value="NZ_CCAZ020000002.1"/>
</dbReference>
<feature type="domain" description="RmlD-like substrate binding" evidence="7">
    <location>
        <begin position="5"/>
        <end position="300"/>
    </location>
</feature>
<dbReference type="CDD" id="cd05254">
    <property type="entry name" value="dTDP_HR_like_SDR_e"/>
    <property type="match status" value="1"/>
</dbReference>
<evidence type="ECO:0000259" key="7">
    <source>
        <dbReference type="Pfam" id="PF04321"/>
    </source>
</evidence>
<dbReference type="EMBL" id="CCAZ020000002">
    <property type="protein sequence ID" value="CEG09873.1"/>
    <property type="molecule type" value="Genomic_DNA"/>
</dbReference>
<keyword evidence="9" id="KW-1185">Reference proteome</keyword>
<dbReference type="GO" id="GO:0008831">
    <property type="term" value="F:dTDP-4-dehydrorhamnose reductase activity"/>
    <property type="evidence" value="ECO:0007669"/>
    <property type="project" value="UniProtKB-EC"/>
</dbReference>
<gene>
    <name evidence="8" type="primary">rfbD</name>
    <name evidence="8" type="ORF">BN961_03305</name>
</gene>
<comment type="cofactor">
    <cofactor evidence="6">
        <name>Mg(2+)</name>
        <dbReference type="ChEBI" id="CHEBI:18420"/>
    </cofactor>
    <text evidence="6">Binds 1 Mg(2+) ion per monomer.</text>
</comment>
<evidence type="ECO:0000256" key="5">
    <source>
        <dbReference type="ARBA" id="ARBA00048200"/>
    </source>
</evidence>
<evidence type="ECO:0000313" key="8">
    <source>
        <dbReference type="EMBL" id="CEG09873.1"/>
    </source>
</evidence>
<dbReference type="Pfam" id="PF04321">
    <property type="entry name" value="RmlD_sub_bind"/>
    <property type="match status" value="1"/>
</dbReference>
<reference evidence="8 9" key="1">
    <citation type="journal article" date="2014" name="Genome Announc.">
        <title>Genome Sequence of Afipia felis Strain 76713, Isolated in Hospital Water Using an Amoeba Co-Culture Procedure.</title>
        <authorList>
            <person name="Benamar S."/>
            <person name="La Scola B."/>
            <person name="Croce O."/>
        </authorList>
    </citation>
    <scope>NUCLEOTIDE SEQUENCE [LARGE SCALE GENOMIC DNA]</scope>
    <source>
        <strain evidence="8 9">76713</strain>
    </source>
</reference>
<dbReference type="OrthoDB" id="9803892at2"/>
<proteinExistence type="inferred from homology"/>
<comment type="catalytic activity">
    <reaction evidence="5 6">
        <text>dTDP-beta-L-rhamnose + NADP(+) = dTDP-4-dehydro-beta-L-rhamnose + NADPH + H(+)</text>
        <dbReference type="Rhea" id="RHEA:21796"/>
        <dbReference type="ChEBI" id="CHEBI:15378"/>
        <dbReference type="ChEBI" id="CHEBI:57510"/>
        <dbReference type="ChEBI" id="CHEBI:57783"/>
        <dbReference type="ChEBI" id="CHEBI:58349"/>
        <dbReference type="ChEBI" id="CHEBI:62830"/>
        <dbReference type="EC" id="1.1.1.133"/>
    </reaction>
</comment>
<keyword evidence="6" id="KW-0560">Oxidoreductase</keyword>
<dbReference type="PANTHER" id="PTHR10491:SF4">
    <property type="entry name" value="METHIONINE ADENOSYLTRANSFERASE 2 SUBUNIT BETA"/>
    <property type="match status" value="1"/>
</dbReference>
<dbReference type="SUPFAM" id="SSF51735">
    <property type="entry name" value="NAD(P)-binding Rossmann-fold domains"/>
    <property type="match status" value="1"/>
</dbReference>
<accession>A0A090N8C0</accession>
<dbReference type="PANTHER" id="PTHR10491">
    <property type="entry name" value="DTDP-4-DEHYDRORHAMNOSE REDUCTASE"/>
    <property type="match status" value="1"/>
</dbReference>
<organism evidence="8 9">
    <name type="scientific">Afipia felis</name>
    <name type="common">Cat scratch disease bacillus</name>
    <dbReference type="NCBI Taxonomy" id="1035"/>
    <lineage>
        <taxon>Bacteria</taxon>
        <taxon>Pseudomonadati</taxon>
        <taxon>Pseudomonadota</taxon>
        <taxon>Alphaproteobacteria</taxon>
        <taxon>Hyphomicrobiales</taxon>
        <taxon>Nitrobacteraceae</taxon>
        <taxon>Afipia</taxon>
    </lineage>
</organism>
<dbReference type="EC" id="1.1.1.133" evidence="3 6"/>
<evidence type="ECO:0000256" key="4">
    <source>
        <dbReference type="ARBA" id="ARBA00017099"/>
    </source>
</evidence>
<dbReference type="UniPathway" id="UPA00124"/>
<evidence type="ECO:0000256" key="6">
    <source>
        <dbReference type="RuleBase" id="RU364082"/>
    </source>
</evidence>
<dbReference type="GO" id="GO:0005829">
    <property type="term" value="C:cytosol"/>
    <property type="evidence" value="ECO:0007669"/>
    <property type="project" value="TreeGrafter"/>
</dbReference>
<comment type="similarity">
    <text evidence="2 6">Belongs to the dTDP-4-dehydrorhamnose reductase family.</text>
</comment>
<name>A0A090N8C0_AFIFE</name>